<comment type="function">
    <text evidence="1">SbcCD cleaves DNA hairpin structures. These structures can inhibit DNA replication and are intermediates in certain DNA recombination reactions. The complex acts as a 3'-&gt;5' double strand exonuclease that can open hairpins. It also has a 5' single-strand endonuclease activity.</text>
</comment>
<organism evidence="4 5">
    <name type="scientific">Eiseniibacteriota bacterium</name>
    <dbReference type="NCBI Taxonomy" id="2212470"/>
    <lineage>
        <taxon>Bacteria</taxon>
        <taxon>Candidatus Eiseniibacteriota</taxon>
    </lineage>
</organism>
<evidence type="ECO:0000259" key="3">
    <source>
        <dbReference type="Pfam" id="PF12320"/>
    </source>
</evidence>
<keyword evidence="1" id="KW-0233">DNA recombination</keyword>
<dbReference type="GO" id="GO:0006260">
    <property type="term" value="P:DNA replication"/>
    <property type="evidence" value="ECO:0007669"/>
    <property type="project" value="UniProtKB-KW"/>
</dbReference>
<evidence type="ECO:0000256" key="1">
    <source>
        <dbReference type="RuleBase" id="RU363069"/>
    </source>
</evidence>
<keyword evidence="1" id="KW-0255">Endonuclease</keyword>
<protein>
    <recommendedName>
        <fullName evidence="1">Nuclease SbcCD subunit D</fullName>
    </recommendedName>
</protein>
<keyword evidence="1 4" id="KW-0269">Exonuclease</keyword>
<proteinExistence type="inferred from homology"/>
<dbReference type="InterPro" id="IPR050535">
    <property type="entry name" value="DNA_Repair-Maintenance_Comp"/>
</dbReference>
<feature type="non-terminal residue" evidence="4">
    <location>
        <position position="1"/>
    </location>
</feature>
<keyword evidence="1" id="KW-0235">DNA replication</keyword>
<dbReference type="Proteomes" id="UP000739538">
    <property type="component" value="Unassembled WGS sequence"/>
</dbReference>
<evidence type="ECO:0000313" key="5">
    <source>
        <dbReference type="Proteomes" id="UP000739538"/>
    </source>
</evidence>
<feature type="region of interest" description="Disordered" evidence="2">
    <location>
        <begin position="312"/>
        <end position="353"/>
    </location>
</feature>
<dbReference type="NCBIfam" id="TIGR00619">
    <property type="entry name" value="sbcd"/>
    <property type="match status" value="1"/>
</dbReference>
<dbReference type="GO" id="GO:0006310">
    <property type="term" value="P:DNA recombination"/>
    <property type="evidence" value="ECO:0007669"/>
    <property type="project" value="UniProtKB-KW"/>
</dbReference>
<dbReference type="PANTHER" id="PTHR30337">
    <property type="entry name" value="COMPONENT OF ATP-DEPENDENT DSDNA EXONUCLEASE"/>
    <property type="match status" value="1"/>
</dbReference>
<comment type="caution">
    <text evidence="4">The sequence shown here is derived from an EMBL/GenBank/DDBJ whole genome shotgun (WGS) entry which is preliminary data.</text>
</comment>
<dbReference type="Gene3D" id="3.60.21.10">
    <property type="match status" value="1"/>
</dbReference>
<feature type="compositionally biased region" description="Low complexity" evidence="2">
    <location>
        <begin position="312"/>
        <end position="324"/>
    </location>
</feature>
<sequence>EVVLISGNHDSPQRLRAVKPLLESGCGVHVGATLSRPDAGGVRDLTLRTKEIVSLAFLPFLSQRGIVKAADLMERDAFEHAQSYTERLQTIVSLLCDALEENAVRILIGHLSVVGATIGGGERSVHSGLDYMVPSTIFPSTLHYAALGHFHRTQSIPAGCPVWYSGSPLSLDFGEGEQEKGVLVVEATATTPAKVESVPLQSGRKLRTLRGTLAALEAMVDDVGDDYLRVEVDEPYRPGLADEVRELLPHAVDVRIKSSSTEPRPVTDLNLTQQSPEKLFAEFLAERKKSNDDLGRVFHELLEMELESQRLGAEQEAGLEAGLEAGREAGREAGLETVREAKGRPSSKNEADS</sequence>
<keyword evidence="1" id="KW-0378">Hydrolase</keyword>
<accession>A0A956NKX0</accession>
<dbReference type="InterPro" id="IPR029052">
    <property type="entry name" value="Metallo-depent_PP-like"/>
</dbReference>
<name>A0A956NKX0_UNCEI</name>
<reference evidence="4" key="2">
    <citation type="journal article" date="2021" name="Microbiome">
        <title>Successional dynamics and alternative stable states in a saline activated sludge microbial community over 9 years.</title>
        <authorList>
            <person name="Wang Y."/>
            <person name="Ye J."/>
            <person name="Ju F."/>
            <person name="Liu L."/>
            <person name="Boyd J.A."/>
            <person name="Deng Y."/>
            <person name="Parks D.H."/>
            <person name="Jiang X."/>
            <person name="Yin X."/>
            <person name="Woodcroft B.J."/>
            <person name="Tyson G.W."/>
            <person name="Hugenholtz P."/>
            <person name="Polz M.F."/>
            <person name="Zhang T."/>
        </authorList>
    </citation>
    <scope>NUCLEOTIDE SEQUENCE</scope>
    <source>
        <strain evidence="4">HKST-UBA02</strain>
    </source>
</reference>
<dbReference type="GO" id="GO:0008408">
    <property type="term" value="F:3'-5' exonuclease activity"/>
    <property type="evidence" value="ECO:0007669"/>
    <property type="project" value="InterPro"/>
</dbReference>
<dbReference type="GO" id="GO:0004519">
    <property type="term" value="F:endonuclease activity"/>
    <property type="evidence" value="ECO:0007669"/>
    <property type="project" value="UniProtKB-KW"/>
</dbReference>
<reference evidence="4" key="1">
    <citation type="submission" date="2020-04" db="EMBL/GenBank/DDBJ databases">
        <authorList>
            <person name="Zhang T."/>
        </authorList>
    </citation>
    <scope>NUCLEOTIDE SEQUENCE</scope>
    <source>
        <strain evidence="4">HKST-UBA02</strain>
    </source>
</reference>
<evidence type="ECO:0000313" key="4">
    <source>
        <dbReference type="EMBL" id="MCA9759693.1"/>
    </source>
</evidence>
<dbReference type="PANTHER" id="PTHR30337:SF0">
    <property type="entry name" value="NUCLEASE SBCCD SUBUNIT D"/>
    <property type="match status" value="1"/>
</dbReference>
<feature type="compositionally biased region" description="Basic and acidic residues" evidence="2">
    <location>
        <begin position="325"/>
        <end position="353"/>
    </location>
</feature>
<gene>
    <name evidence="1" type="primary">sbcD</name>
    <name evidence="4" type="ORF">KDA27_28105</name>
</gene>
<feature type="domain" description="Nuclease SbcCD subunit D C-terminal" evidence="3">
    <location>
        <begin position="204"/>
        <end position="287"/>
    </location>
</feature>
<dbReference type="EMBL" id="JAGQHS010000445">
    <property type="protein sequence ID" value="MCA9759693.1"/>
    <property type="molecule type" value="Genomic_DNA"/>
</dbReference>
<dbReference type="InterPro" id="IPR026843">
    <property type="entry name" value="SbcD_C"/>
</dbReference>
<evidence type="ECO:0000256" key="2">
    <source>
        <dbReference type="SAM" id="MobiDB-lite"/>
    </source>
</evidence>
<dbReference type="Pfam" id="PF12320">
    <property type="entry name" value="SbcD_C"/>
    <property type="match status" value="1"/>
</dbReference>
<dbReference type="SUPFAM" id="SSF56300">
    <property type="entry name" value="Metallo-dependent phosphatases"/>
    <property type="match status" value="1"/>
</dbReference>
<dbReference type="AlphaFoldDB" id="A0A956NKX0"/>
<comment type="subunit">
    <text evidence="1">Heterodimer of SbcC and SbcD.</text>
</comment>
<dbReference type="InterPro" id="IPR004593">
    <property type="entry name" value="SbcD"/>
</dbReference>
<comment type="similarity">
    <text evidence="1">Belongs to the SbcD family.</text>
</comment>
<keyword evidence="1" id="KW-0540">Nuclease</keyword>